<organism evidence="1 2">
    <name type="scientific">Candidatus Mancarchaeum acidiphilum</name>
    <dbReference type="NCBI Taxonomy" id="1920749"/>
    <lineage>
        <taxon>Archaea</taxon>
        <taxon>Candidatus Micrarchaeota</taxon>
        <taxon>Candidatus Mancarchaeum</taxon>
    </lineage>
</organism>
<protein>
    <submittedName>
        <fullName evidence="1">Uncharacterized protein</fullName>
    </submittedName>
</protein>
<gene>
    <name evidence="1" type="ORF">Mia14_0410</name>
</gene>
<keyword evidence="2" id="KW-1185">Reference proteome</keyword>
<name>A0A218NMM2_9ARCH</name>
<dbReference type="GeneID" id="33313964"/>
<dbReference type="EMBL" id="CP019964">
    <property type="protein sequence ID" value="ASI13729.1"/>
    <property type="molecule type" value="Genomic_DNA"/>
</dbReference>
<evidence type="ECO:0000313" key="2">
    <source>
        <dbReference type="Proteomes" id="UP000197679"/>
    </source>
</evidence>
<dbReference type="KEGG" id="marh:Mia14_0410"/>
<reference evidence="1 2" key="1">
    <citation type="journal article" date="2017" name="Nat. Commun.">
        <title>'ARMAN' archaea depend on association with euryarchaeal host in culture and in situ.</title>
        <authorList>
            <person name="Golyshina O."/>
            <person name="Toshchakov S."/>
            <person name="Makarova K."/>
            <person name="Gavrilov S."/>
            <person name="Korzhenkov A."/>
            <person name="La Cono V."/>
            <person name="Arcadi E."/>
            <person name="Nechitaylo T."/>
            <person name="Ferrer M."/>
            <person name="Kublanov I."/>
            <person name="Wolf Y."/>
            <person name="Yakimov M."/>
            <person name="Golyshin P."/>
            <person name="Slesarev A."/>
            <person name="Kozyavkin S."/>
        </authorList>
    </citation>
    <scope>NUCLEOTIDE SEQUENCE [LARGE SCALE GENOMIC DNA]</scope>
    <source>
        <strain evidence="1 2">Mia14</strain>
    </source>
</reference>
<sequence>MEASKSKESQEEIINNMAYYIEKGLKVDHLSKDFKRLNLLVDMALSRPYSSDEKFSSKLIEFLKRSDLQKNDIKFLTNEANSNTKLFIKAFDKIADSNVEYITTCVIMWNLHLKHKPNKNIDFEKIYEISSTPENLIKTLDPKEEFGVLIPIMSLYDRKLIDAISSKHSSLNSTNSIDEAIEFGILTTKYNYLNRVRIGPEEPDLKSTISRKKELYTFIKEVLPIISRNINEEKMFLVHKNDNAAKSLSDIENDLNRRIEVGSIYHPDVARKYSVNAVINSKNMFECMDNLDYILIADIYQLKELSDVMKDLDPGKEMELLKEKIYKVIYTINEDMDRAIENLGAISSHSLLHN</sequence>
<dbReference type="RefSeq" id="WP_088819898.1">
    <property type="nucleotide sequence ID" value="NZ_CP019964.1"/>
</dbReference>
<dbReference type="Proteomes" id="UP000197679">
    <property type="component" value="Chromosome"/>
</dbReference>
<dbReference type="AlphaFoldDB" id="A0A218NMM2"/>
<evidence type="ECO:0000313" key="1">
    <source>
        <dbReference type="EMBL" id="ASI13729.1"/>
    </source>
</evidence>
<accession>A0A218NMM2</accession>
<proteinExistence type="predicted"/>